<dbReference type="AlphaFoldDB" id="E7RW35"/>
<dbReference type="PROSITE" id="PS50828">
    <property type="entry name" value="SMR"/>
    <property type="match status" value="1"/>
</dbReference>
<comment type="caution">
    <text evidence="3">The sequence shown here is derived from an EMBL/GenBank/DDBJ whole genome shotgun (WGS) entry which is preliminary data.</text>
</comment>
<protein>
    <submittedName>
        <fullName evidence="3">Smr domain protein</fullName>
    </submittedName>
</protein>
<dbReference type="SMART" id="SM00463">
    <property type="entry name" value="SMR"/>
    <property type="match status" value="1"/>
</dbReference>
<dbReference type="STRING" id="887898.HMPREF0551_1006"/>
<dbReference type="Proteomes" id="UP000011021">
    <property type="component" value="Unassembled WGS sequence"/>
</dbReference>
<dbReference type="SUPFAM" id="SSF160443">
    <property type="entry name" value="SMR domain-like"/>
    <property type="match status" value="1"/>
</dbReference>
<dbReference type="eggNOG" id="COG2840">
    <property type="taxonomic scope" value="Bacteria"/>
</dbReference>
<evidence type="ECO:0000259" key="2">
    <source>
        <dbReference type="PROSITE" id="PS50828"/>
    </source>
</evidence>
<feature type="domain" description="Smr" evidence="2">
    <location>
        <begin position="129"/>
        <end position="210"/>
    </location>
</feature>
<evidence type="ECO:0000313" key="4">
    <source>
        <dbReference type="Proteomes" id="UP000011021"/>
    </source>
</evidence>
<evidence type="ECO:0000256" key="1">
    <source>
        <dbReference type="SAM" id="MobiDB-lite"/>
    </source>
</evidence>
<dbReference type="EMBL" id="AEQP01000003">
    <property type="protein sequence ID" value="EFV95518.1"/>
    <property type="molecule type" value="Genomic_DNA"/>
</dbReference>
<reference evidence="3 4" key="1">
    <citation type="submission" date="2010-12" db="EMBL/GenBank/DDBJ databases">
        <authorList>
            <person name="Muzny D."/>
            <person name="Qin X."/>
            <person name="Deng J."/>
            <person name="Jiang H."/>
            <person name="Liu Y."/>
            <person name="Qu J."/>
            <person name="Song X.-Z."/>
            <person name="Zhang L."/>
            <person name="Thornton R."/>
            <person name="Coyle M."/>
            <person name="Francisco L."/>
            <person name="Jackson L."/>
            <person name="Javaid M."/>
            <person name="Korchina V."/>
            <person name="Kovar C."/>
            <person name="Mata R."/>
            <person name="Mathew T."/>
            <person name="Ngo R."/>
            <person name="Nguyen L."/>
            <person name="Nguyen N."/>
            <person name="Okwuonu G."/>
            <person name="Ongeri F."/>
            <person name="Pham C."/>
            <person name="Simmons D."/>
            <person name="Wilczek-Boney K."/>
            <person name="Hale W."/>
            <person name="Jakkamsetti A."/>
            <person name="Pham P."/>
            <person name="Ruth R."/>
            <person name="San Lucas F."/>
            <person name="Warren J."/>
            <person name="Zhang J."/>
            <person name="Zhao Z."/>
            <person name="Zhou C."/>
            <person name="Zhu D."/>
            <person name="Lee S."/>
            <person name="Bess C."/>
            <person name="Blankenburg K."/>
            <person name="Forbes L."/>
            <person name="Fu Q."/>
            <person name="Gubbala S."/>
            <person name="Hirani K."/>
            <person name="Jayaseelan J.C."/>
            <person name="Lara F."/>
            <person name="Munidasa M."/>
            <person name="Palculict T."/>
            <person name="Patil S."/>
            <person name="Pu L.-L."/>
            <person name="Saada N."/>
            <person name="Tang L."/>
            <person name="Weissenberger G."/>
            <person name="Zhu Y."/>
            <person name="Hemphill L."/>
            <person name="Shang Y."/>
            <person name="Youmans B."/>
            <person name="Ayvaz T."/>
            <person name="Ross M."/>
            <person name="Santibanez J."/>
            <person name="Aqrawi P."/>
            <person name="Gross S."/>
            <person name="Joshi V."/>
            <person name="Fowler G."/>
            <person name="Nazareth L."/>
            <person name="Reid J."/>
            <person name="Worley K."/>
            <person name="Petrosino J."/>
            <person name="Highlander S."/>
            <person name="Gibbs R."/>
        </authorList>
    </citation>
    <scope>NUCLEOTIDE SEQUENCE [LARGE SCALE GENOMIC DNA]</scope>
    <source>
        <strain evidence="3 4">ATCC 51599</strain>
    </source>
</reference>
<proteinExistence type="predicted"/>
<feature type="region of interest" description="Disordered" evidence="1">
    <location>
        <begin position="49"/>
        <end position="78"/>
    </location>
</feature>
<dbReference type="RefSeq" id="WP_005673211.1">
    <property type="nucleotide sequence ID" value="NZ_CP146288.1"/>
</dbReference>
<name>E7RW35_9BURK</name>
<gene>
    <name evidence="3" type="ORF">HMPREF0551_1006</name>
</gene>
<dbReference type="HOGENOM" id="CLU_055978_1_0_4"/>
<dbReference type="Gene3D" id="3.30.1370.110">
    <property type="match status" value="1"/>
</dbReference>
<evidence type="ECO:0000313" key="3">
    <source>
        <dbReference type="EMBL" id="EFV95518.1"/>
    </source>
</evidence>
<dbReference type="PANTHER" id="PTHR35562:SF2">
    <property type="entry name" value="DNA ENDONUCLEASE SMRA-RELATED"/>
    <property type="match status" value="1"/>
</dbReference>
<dbReference type="InterPro" id="IPR002625">
    <property type="entry name" value="Smr_dom"/>
</dbReference>
<dbReference type="InterPro" id="IPR036063">
    <property type="entry name" value="Smr_dom_sf"/>
</dbReference>
<dbReference type="Pfam" id="PF01713">
    <property type="entry name" value="Smr"/>
    <property type="match status" value="1"/>
</dbReference>
<sequence>MPIRLRLEDLGRLAGEMKARAAAERAQAEARRREAARLKAESEVFRREVADVTPLRPTGRREPETRHRSPQARQRQQDEQQALAQSLSDEIDIEQLLEADEALSFRRAGVGQDALARLRRGHWTVQAQLDLHGLRTDEAREQVVYFISQARRNGLRCVRVIHGKGLGSEGRQPVLKDKVLRWLPQQKEVIAFCQAPPSMGGSGALLVLLRQASRPQEAG</sequence>
<keyword evidence="4" id="KW-1185">Reference proteome</keyword>
<accession>E7RW35</accession>
<organism evidence="3 4">
    <name type="scientific">Lautropia mirabilis ATCC 51599</name>
    <dbReference type="NCBI Taxonomy" id="887898"/>
    <lineage>
        <taxon>Bacteria</taxon>
        <taxon>Pseudomonadati</taxon>
        <taxon>Pseudomonadota</taxon>
        <taxon>Betaproteobacteria</taxon>
        <taxon>Burkholderiales</taxon>
        <taxon>Burkholderiaceae</taxon>
        <taxon>Lautropia</taxon>
    </lineage>
</organism>
<dbReference type="PANTHER" id="PTHR35562">
    <property type="entry name" value="DNA ENDONUCLEASE SMRA-RELATED"/>
    <property type="match status" value="1"/>
</dbReference>